<evidence type="ECO:0000313" key="2">
    <source>
        <dbReference type="Proteomes" id="UP000886814"/>
    </source>
</evidence>
<dbReference type="AlphaFoldDB" id="A0A9D1TFJ5"/>
<evidence type="ECO:0000313" key="1">
    <source>
        <dbReference type="EMBL" id="HIV38462.1"/>
    </source>
</evidence>
<sequence length="407" mass="47285">MKTQGEFITLETKWLITLLDTYINEAGIGLPASFSYEKLYEAGKKHSVLPIIFQELYKIDPDWTRGSRESLDLFKKAYISAIYLSSLQDFAVEELGDKLAEQGIGYIPVKGCVLKQLYPEPELRTMSDIDILIQEKDRLKTDEILKNLGYERQGLGSNVWTYKKGMVTFEIHVNLAGGKYWNDVDYIGYFSEIFDKSHSVGDKTQRRLSLEDHFLFLCFHLAKHLCSTGAGIRMILDIALYIKHYDGQMDWQYIWSEADKLQLKEFIETMLFICQGWFHVKISASVKDLDPGTLAVFEEYVLSGGVFGFERDDSIRRLRKGIRKKGSNRNLLVKLRALLYLVFPDRSHMKDFLPELEKYPVLLPAAWVKRWYLGIRNKERVRRSLENFNENVDAAKGQWELLKRIGL</sequence>
<comment type="caution">
    <text evidence="1">The sequence shown here is derived from an EMBL/GenBank/DDBJ whole genome shotgun (WGS) entry which is preliminary data.</text>
</comment>
<organism evidence="1 2">
    <name type="scientific">Candidatus Blautia stercorigallinarum</name>
    <dbReference type="NCBI Taxonomy" id="2838501"/>
    <lineage>
        <taxon>Bacteria</taxon>
        <taxon>Bacillati</taxon>
        <taxon>Bacillota</taxon>
        <taxon>Clostridia</taxon>
        <taxon>Lachnospirales</taxon>
        <taxon>Lachnospiraceae</taxon>
        <taxon>Blautia</taxon>
    </lineage>
</organism>
<reference evidence="1" key="2">
    <citation type="submission" date="2021-04" db="EMBL/GenBank/DDBJ databases">
        <authorList>
            <person name="Gilroy R."/>
        </authorList>
    </citation>
    <scope>NUCLEOTIDE SEQUENCE</scope>
    <source>
        <strain evidence="1">CHK195-9823</strain>
    </source>
</reference>
<dbReference type="Pfam" id="PF14907">
    <property type="entry name" value="NTP_transf_5"/>
    <property type="match status" value="1"/>
</dbReference>
<reference evidence="1" key="1">
    <citation type="journal article" date="2021" name="PeerJ">
        <title>Extensive microbial diversity within the chicken gut microbiome revealed by metagenomics and culture.</title>
        <authorList>
            <person name="Gilroy R."/>
            <person name="Ravi A."/>
            <person name="Getino M."/>
            <person name="Pursley I."/>
            <person name="Horton D.L."/>
            <person name="Alikhan N.F."/>
            <person name="Baker D."/>
            <person name="Gharbi K."/>
            <person name="Hall N."/>
            <person name="Watson M."/>
            <person name="Adriaenssens E.M."/>
            <person name="Foster-Nyarko E."/>
            <person name="Jarju S."/>
            <person name="Secka A."/>
            <person name="Antonio M."/>
            <person name="Oren A."/>
            <person name="Chaudhuri R.R."/>
            <person name="La Ragione R."/>
            <person name="Hildebrand F."/>
            <person name="Pallen M.J."/>
        </authorList>
    </citation>
    <scope>NUCLEOTIDE SEQUENCE</scope>
    <source>
        <strain evidence="1">CHK195-9823</strain>
    </source>
</reference>
<dbReference type="Proteomes" id="UP000886814">
    <property type="component" value="Unassembled WGS sequence"/>
</dbReference>
<proteinExistence type="predicted"/>
<gene>
    <name evidence="1" type="ORF">H9747_05605</name>
</gene>
<dbReference type="EMBL" id="DXIQ01000032">
    <property type="protein sequence ID" value="HIV38462.1"/>
    <property type="molecule type" value="Genomic_DNA"/>
</dbReference>
<protein>
    <submittedName>
        <fullName evidence="1">Nucleotidyltransferase family protein</fullName>
    </submittedName>
</protein>
<accession>A0A9D1TFJ5</accession>
<dbReference type="InterPro" id="IPR039498">
    <property type="entry name" value="NTP_transf_5"/>
</dbReference>
<name>A0A9D1TFJ5_9FIRM</name>